<evidence type="ECO:0000313" key="3">
    <source>
        <dbReference type="Proteomes" id="UP001501411"/>
    </source>
</evidence>
<protein>
    <recommendedName>
        <fullName evidence="4">Glycogen biosynthesis protein GlgD</fullName>
    </recommendedName>
</protein>
<proteinExistence type="predicted"/>
<reference evidence="3" key="1">
    <citation type="journal article" date="2019" name="Int. J. Syst. Evol. Microbiol.">
        <title>The Global Catalogue of Microorganisms (GCM) 10K type strain sequencing project: providing services to taxonomists for standard genome sequencing and annotation.</title>
        <authorList>
            <consortium name="The Broad Institute Genomics Platform"/>
            <consortium name="The Broad Institute Genome Sequencing Center for Infectious Disease"/>
            <person name="Wu L."/>
            <person name="Ma J."/>
        </authorList>
    </citation>
    <scope>NUCLEOTIDE SEQUENCE [LARGE SCALE GENOMIC DNA]</scope>
    <source>
        <strain evidence="3">JCM 18200</strain>
    </source>
</reference>
<evidence type="ECO:0008006" key="4">
    <source>
        <dbReference type="Google" id="ProtNLM"/>
    </source>
</evidence>
<evidence type="ECO:0000313" key="2">
    <source>
        <dbReference type="EMBL" id="GAA4800960.1"/>
    </source>
</evidence>
<evidence type="ECO:0000256" key="1">
    <source>
        <dbReference type="SAM" id="MobiDB-lite"/>
    </source>
</evidence>
<comment type="caution">
    <text evidence="2">The sequence shown here is derived from an EMBL/GenBank/DDBJ whole genome shotgun (WGS) entry which is preliminary data.</text>
</comment>
<dbReference type="RefSeq" id="WP_345233132.1">
    <property type="nucleotide sequence ID" value="NZ_BAABIQ010000041.1"/>
</dbReference>
<feature type="compositionally biased region" description="Basic and acidic residues" evidence="1">
    <location>
        <begin position="15"/>
        <end position="40"/>
    </location>
</feature>
<dbReference type="EMBL" id="BAABIQ010000041">
    <property type="protein sequence ID" value="GAA4800960.1"/>
    <property type="molecule type" value="Genomic_DNA"/>
</dbReference>
<name>A0ABP9BX82_9SPHI</name>
<sequence length="62" mass="7316">MKKQENSEKYQPTDSEQHPPIDDKVVKRTSDKVYRKEKPVLKSPATKRKFSEQPPTKHNTHN</sequence>
<gene>
    <name evidence="2" type="ORF">GCM10023231_32170</name>
</gene>
<dbReference type="Proteomes" id="UP001501411">
    <property type="component" value="Unassembled WGS sequence"/>
</dbReference>
<feature type="region of interest" description="Disordered" evidence="1">
    <location>
        <begin position="1"/>
        <end position="62"/>
    </location>
</feature>
<keyword evidence="3" id="KW-1185">Reference proteome</keyword>
<organism evidence="2 3">
    <name type="scientific">Olivibacter ginsenosidimutans</name>
    <dbReference type="NCBI Taxonomy" id="1176537"/>
    <lineage>
        <taxon>Bacteria</taxon>
        <taxon>Pseudomonadati</taxon>
        <taxon>Bacteroidota</taxon>
        <taxon>Sphingobacteriia</taxon>
        <taxon>Sphingobacteriales</taxon>
        <taxon>Sphingobacteriaceae</taxon>
        <taxon>Olivibacter</taxon>
    </lineage>
</organism>
<accession>A0ABP9BX82</accession>
<feature type="compositionally biased region" description="Polar residues" evidence="1">
    <location>
        <begin position="53"/>
        <end position="62"/>
    </location>
</feature>